<dbReference type="SMR" id="A0A1I7RJP3"/>
<feature type="compositionally biased region" description="Polar residues" evidence="1">
    <location>
        <begin position="703"/>
        <end position="718"/>
    </location>
</feature>
<name>A0A1I7RJP3_BURXY</name>
<sequence>MFGDDDVEQKPDLLEIFREAMGTSSISPRNTPPSTKNNSPSPCYPPGERTLSEMAMERSLINLPALLRNSLEERFIEILPDYPCFYDPNDKNFAHNQFKSNSYAEIAKKMTAEGLETSGPQLAAIFKGIKAKYREEARKMTRMEGRIEPTPFYQRLHFLERGLSTVDQNTLKRIARMRGLAQAPPLPLPAPIRNKSYTVHTGNELVIPPTPPPKVVGTGQGMKVVYGPRVTNSSTHTIITPSLQPVDHSSVQAIVEKLANTSDSEKAAIEKLVGSLMMISTVRRESVVKKLTQASNGFNIFDNGILQLLVPEGLKDEACIDETGDVVKILKTDEKYRSLTINFSDKVLGKVLIADPALTDKEYKLIEILRDEQTIYKRTLTPMDRQGREAIFKSVAEKMKPQFDVSPEWVLATFDRLQKKYTEIKVQFNKHENAVKPTFLKALSFVDRSSLADPRTSTFYQTGREEAQPITISASPTPSSESTPSPVSSPKSPVRSEKEPSEKPVEEPMEVEPKQPTPIPEKEKTPEPPKPEMVDSEAQTDKIPEPVLPEVREPTPKPEPPPENPDITAISKFFTENPDQLAMFRILASTVNQLPVERRFGHLQNLLNITNAAKEAPVHVKWNTRVYDAHSGWTRSQQSLTLAGPIPEDDYPEEPMERTTEIPLKQPRIEEKFVSPSENLNIGKKEKSSKSPQVTPTKPKLLPSQNSLDTDQSQTSTALEADEGIEAESSSCNGNGSPQTNGFGAGEKSEEAKAISAQRRSEVARKIDEIRHGRPTRSLNGSQPKPNNELKRLTVDMAEPSSRAAKRKAVENLDESKLGNHVEKEEVDTTPQIRRNDPTSTPSTEKPRAKRGRPRKHPIEPQGTV</sequence>
<evidence type="ECO:0000256" key="1">
    <source>
        <dbReference type="SAM" id="MobiDB-lite"/>
    </source>
</evidence>
<feature type="region of interest" description="Disordered" evidence="1">
    <location>
        <begin position="634"/>
        <end position="865"/>
    </location>
</feature>
<dbReference type="EMBL" id="CAJFCV020000006">
    <property type="protein sequence ID" value="CAG9128975.1"/>
    <property type="molecule type" value="Genomic_DNA"/>
</dbReference>
<dbReference type="PANTHER" id="PTHR12243:SF67">
    <property type="entry name" value="COREPRESSOR OF PANGOLIN, ISOFORM A-RELATED"/>
    <property type="match status" value="1"/>
</dbReference>
<dbReference type="InterPro" id="IPR006578">
    <property type="entry name" value="MADF-dom"/>
</dbReference>
<protein>
    <submittedName>
        <fullName evidence="3">(pine wood nematode) hypothetical protein</fullName>
    </submittedName>
</protein>
<evidence type="ECO:0000313" key="4">
    <source>
        <dbReference type="Proteomes" id="UP000095284"/>
    </source>
</evidence>
<dbReference type="PROSITE" id="PS51029">
    <property type="entry name" value="MADF"/>
    <property type="match status" value="1"/>
</dbReference>
<evidence type="ECO:0000313" key="5">
    <source>
        <dbReference type="Proteomes" id="UP000659654"/>
    </source>
</evidence>
<dbReference type="Proteomes" id="UP000095284">
    <property type="component" value="Unplaced"/>
</dbReference>
<feature type="compositionally biased region" description="Low complexity" evidence="1">
    <location>
        <begin position="27"/>
        <end position="41"/>
    </location>
</feature>
<gene>
    <name evidence="3" type="ORF">BXYJ_LOCUS13758</name>
</gene>
<feature type="domain" description="MADF" evidence="2">
    <location>
        <begin position="74"/>
        <end position="164"/>
    </location>
</feature>
<feature type="compositionally biased region" description="Polar residues" evidence="1">
    <location>
        <begin position="728"/>
        <end position="742"/>
    </location>
</feature>
<feature type="region of interest" description="Disordered" evidence="1">
    <location>
        <begin position="459"/>
        <end position="564"/>
    </location>
</feature>
<dbReference type="OrthoDB" id="10535996at2759"/>
<evidence type="ECO:0000313" key="3">
    <source>
        <dbReference type="EMBL" id="CAD5233667.1"/>
    </source>
</evidence>
<dbReference type="SMART" id="SM00595">
    <property type="entry name" value="MADF"/>
    <property type="match status" value="2"/>
</dbReference>
<keyword evidence="5" id="KW-1185">Reference proteome</keyword>
<feature type="compositionally biased region" description="Polar residues" evidence="1">
    <location>
        <begin position="829"/>
        <end position="844"/>
    </location>
</feature>
<dbReference type="Pfam" id="PF10545">
    <property type="entry name" value="MADF_DNA_bdg"/>
    <property type="match status" value="1"/>
</dbReference>
<dbReference type="EMBL" id="CAJFDI010000006">
    <property type="protein sequence ID" value="CAD5233667.1"/>
    <property type="molecule type" value="Genomic_DNA"/>
</dbReference>
<organism evidence="4 6">
    <name type="scientific">Bursaphelenchus xylophilus</name>
    <name type="common">Pinewood nematode worm</name>
    <name type="synonym">Aphelenchoides xylophilus</name>
    <dbReference type="NCBI Taxonomy" id="6326"/>
    <lineage>
        <taxon>Eukaryota</taxon>
        <taxon>Metazoa</taxon>
        <taxon>Ecdysozoa</taxon>
        <taxon>Nematoda</taxon>
        <taxon>Chromadorea</taxon>
        <taxon>Rhabditida</taxon>
        <taxon>Tylenchina</taxon>
        <taxon>Tylenchomorpha</taxon>
        <taxon>Aphelenchoidea</taxon>
        <taxon>Aphelenchoididae</taxon>
        <taxon>Bursaphelenchus</taxon>
    </lineage>
</organism>
<feature type="region of interest" description="Disordered" evidence="1">
    <location>
        <begin position="21"/>
        <end position="46"/>
    </location>
</feature>
<reference evidence="6" key="1">
    <citation type="submission" date="2016-11" db="UniProtKB">
        <authorList>
            <consortium name="WormBaseParasite"/>
        </authorList>
    </citation>
    <scope>IDENTIFICATION</scope>
</reference>
<feature type="compositionally biased region" description="Basic and acidic residues" evidence="1">
    <location>
        <begin position="494"/>
        <end position="506"/>
    </location>
</feature>
<evidence type="ECO:0000313" key="6">
    <source>
        <dbReference type="WBParaSite" id="BXY_0092500.1"/>
    </source>
</evidence>
<dbReference type="Proteomes" id="UP000582659">
    <property type="component" value="Unassembled WGS sequence"/>
</dbReference>
<feature type="compositionally biased region" description="Basic and acidic residues" evidence="1">
    <location>
        <begin position="747"/>
        <end position="772"/>
    </location>
</feature>
<dbReference type="PANTHER" id="PTHR12243">
    <property type="entry name" value="MADF DOMAIN TRANSCRIPTION FACTOR"/>
    <property type="match status" value="1"/>
</dbReference>
<feature type="compositionally biased region" description="Polar residues" evidence="1">
    <location>
        <begin position="777"/>
        <end position="786"/>
    </location>
</feature>
<proteinExistence type="predicted"/>
<feature type="compositionally biased region" description="Basic and acidic residues" evidence="1">
    <location>
        <begin position="808"/>
        <end position="824"/>
    </location>
</feature>
<evidence type="ECO:0000259" key="2">
    <source>
        <dbReference type="PROSITE" id="PS51029"/>
    </source>
</evidence>
<feature type="compositionally biased region" description="Low complexity" evidence="1">
    <location>
        <begin position="475"/>
        <end position="493"/>
    </location>
</feature>
<accession>A0A1I7RJP3</accession>
<dbReference type="InterPro" id="IPR039353">
    <property type="entry name" value="TF_Adf1"/>
</dbReference>
<dbReference type="AlphaFoldDB" id="A0A1I7RJP3"/>
<dbReference type="Proteomes" id="UP000659654">
    <property type="component" value="Unassembled WGS sequence"/>
</dbReference>
<feature type="compositionally biased region" description="Basic and acidic residues" evidence="1">
    <location>
        <begin position="520"/>
        <end position="556"/>
    </location>
</feature>
<reference evidence="3" key="2">
    <citation type="submission" date="2020-09" db="EMBL/GenBank/DDBJ databases">
        <authorList>
            <person name="Kikuchi T."/>
        </authorList>
    </citation>
    <scope>NUCLEOTIDE SEQUENCE</scope>
    <source>
        <strain evidence="3">Ka4C1</strain>
    </source>
</reference>
<dbReference type="WBParaSite" id="BXY_0092500.1">
    <property type="protein sequence ID" value="BXY_0092500.1"/>
    <property type="gene ID" value="BXY_0092500"/>
</dbReference>